<protein>
    <submittedName>
        <fullName evidence="2">Uncharacterized protein</fullName>
    </submittedName>
</protein>
<organism evidence="2 4">
    <name type="scientific">Fusarium culmorum</name>
    <dbReference type="NCBI Taxonomy" id="5516"/>
    <lineage>
        <taxon>Eukaryota</taxon>
        <taxon>Fungi</taxon>
        <taxon>Dikarya</taxon>
        <taxon>Ascomycota</taxon>
        <taxon>Pezizomycotina</taxon>
        <taxon>Sordariomycetes</taxon>
        <taxon>Hypocreomycetidae</taxon>
        <taxon>Hypocreales</taxon>
        <taxon>Nectriaceae</taxon>
        <taxon>Fusarium</taxon>
    </lineage>
</organism>
<proteinExistence type="predicted"/>
<reference evidence="2 4" key="1">
    <citation type="submission" date="2018-02" db="EMBL/GenBank/DDBJ databases">
        <title>Fusarium culmorum secondary metabolites in fungal-bacterial-plant interactions.</title>
        <authorList>
            <person name="Schmidt R."/>
        </authorList>
    </citation>
    <scope>NUCLEOTIDE SEQUENCE [LARGE SCALE GENOMIC DNA]</scope>
    <source>
        <strain evidence="2 4">PV</strain>
    </source>
</reference>
<dbReference type="OMA" id="LWCIRIL"/>
<keyword evidence="4" id="KW-1185">Reference proteome</keyword>
<dbReference type="Proteomes" id="UP000663297">
    <property type="component" value="Chromosome 1"/>
</dbReference>
<evidence type="ECO:0000313" key="3">
    <source>
        <dbReference type="EMBL" id="QPC57845.1"/>
    </source>
</evidence>
<keyword evidence="1" id="KW-1133">Transmembrane helix</keyword>
<name>A0A2T4GCR8_FUSCU</name>
<evidence type="ECO:0000313" key="2">
    <source>
        <dbReference type="EMBL" id="PTD01265.1"/>
    </source>
</evidence>
<feature type="transmembrane region" description="Helical" evidence="1">
    <location>
        <begin position="104"/>
        <end position="122"/>
    </location>
</feature>
<feature type="transmembrane region" description="Helical" evidence="1">
    <location>
        <begin position="68"/>
        <end position="92"/>
    </location>
</feature>
<dbReference type="OrthoDB" id="5039251at2759"/>
<dbReference type="Proteomes" id="UP000241587">
    <property type="component" value="Unassembled WGS sequence"/>
</dbReference>
<gene>
    <name evidence="2" type="ORF">FCULG_00012698</name>
    <name evidence="3" type="ORF">HYE67_000076</name>
</gene>
<keyword evidence="1" id="KW-0472">Membrane</keyword>
<feature type="transmembrane region" description="Helical" evidence="1">
    <location>
        <begin position="134"/>
        <end position="155"/>
    </location>
</feature>
<dbReference type="AlphaFoldDB" id="A0A2T4GCR8"/>
<dbReference type="EMBL" id="CP064747">
    <property type="protein sequence ID" value="QPC57845.1"/>
    <property type="molecule type" value="Genomic_DNA"/>
</dbReference>
<reference evidence="3" key="2">
    <citation type="submission" date="2020-11" db="EMBL/GenBank/DDBJ databases">
        <title>The chromosome-scale genome resource for two endophytic Fusarium species: F. culmorum and F. pseudograminearum.</title>
        <authorList>
            <person name="Yuan Z."/>
        </authorList>
    </citation>
    <scope>NUCLEOTIDE SEQUENCE</scope>
    <source>
        <strain evidence="3">Class2-1B</strain>
    </source>
</reference>
<feature type="transmembrane region" description="Helical" evidence="1">
    <location>
        <begin position="20"/>
        <end position="48"/>
    </location>
</feature>
<sequence length="257" mass="28805">MHPSPYIAGESSPFLKRVLVPLWCIRILVMLANIASLVLVLVVIIPQMERQQQPVDKQLIEQGFAVDYQALMINTIVVLILIFPCIVFDIICIIKRSRRNLSPVFFLVANVIQFTIWTILFALSMRGGGSSSSIALGIVIYLSFAAMLGYASYIYHKFRKGTLISQFPASATDQLVLQNTSNAGHPYNCIDQHQQPLTSLSTSYSHDKHELSAYEQPLTELDGHHRTKPYAGRSELFAAHTPATEIYEMYTPDAKCV</sequence>
<keyword evidence="1" id="KW-0812">Transmembrane</keyword>
<evidence type="ECO:0000256" key="1">
    <source>
        <dbReference type="SAM" id="Phobius"/>
    </source>
</evidence>
<evidence type="ECO:0000313" key="4">
    <source>
        <dbReference type="Proteomes" id="UP000241587"/>
    </source>
</evidence>
<dbReference type="EMBL" id="PVEM01000031">
    <property type="protein sequence ID" value="PTD01265.1"/>
    <property type="molecule type" value="Genomic_DNA"/>
</dbReference>
<accession>A0A2T4GCR8</accession>